<evidence type="ECO:0000313" key="3">
    <source>
        <dbReference type="Proteomes" id="UP000800094"/>
    </source>
</evidence>
<dbReference type="EMBL" id="ML987200">
    <property type="protein sequence ID" value="KAF2245667.1"/>
    <property type="molecule type" value="Genomic_DNA"/>
</dbReference>
<sequence length="185" mass="19990">MENAMAKCDPFGLQRRRTLIATSRCTLTCNSRHGVKARNGRDCSADTNSGVSLTFPAENEITIFAGCVIEAEEHSLRLIGRRAVVPPACRCVPPQRAGMQARAISGAPHHPTKTAASRLRYARYFCRYPLSSGLLEVYPLARRRSLISVTKSGAVGPPRARARTPPPSPPAVKATQAFPVPATLN</sequence>
<keyword evidence="3" id="KW-1185">Reference proteome</keyword>
<organism evidence="2 3">
    <name type="scientific">Trematosphaeria pertusa</name>
    <dbReference type="NCBI Taxonomy" id="390896"/>
    <lineage>
        <taxon>Eukaryota</taxon>
        <taxon>Fungi</taxon>
        <taxon>Dikarya</taxon>
        <taxon>Ascomycota</taxon>
        <taxon>Pezizomycotina</taxon>
        <taxon>Dothideomycetes</taxon>
        <taxon>Pleosporomycetidae</taxon>
        <taxon>Pleosporales</taxon>
        <taxon>Massarineae</taxon>
        <taxon>Trematosphaeriaceae</taxon>
        <taxon>Trematosphaeria</taxon>
    </lineage>
</organism>
<accession>A0A6A6I5R7</accession>
<reference evidence="2" key="1">
    <citation type="journal article" date="2020" name="Stud. Mycol.">
        <title>101 Dothideomycetes genomes: a test case for predicting lifestyles and emergence of pathogens.</title>
        <authorList>
            <person name="Haridas S."/>
            <person name="Albert R."/>
            <person name="Binder M."/>
            <person name="Bloem J."/>
            <person name="Labutti K."/>
            <person name="Salamov A."/>
            <person name="Andreopoulos B."/>
            <person name="Baker S."/>
            <person name="Barry K."/>
            <person name="Bills G."/>
            <person name="Bluhm B."/>
            <person name="Cannon C."/>
            <person name="Castanera R."/>
            <person name="Culley D."/>
            <person name="Daum C."/>
            <person name="Ezra D."/>
            <person name="Gonzalez J."/>
            <person name="Henrissat B."/>
            <person name="Kuo A."/>
            <person name="Liang C."/>
            <person name="Lipzen A."/>
            <person name="Lutzoni F."/>
            <person name="Magnuson J."/>
            <person name="Mondo S."/>
            <person name="Nolan M."/>
            <person name="Ohm R."/>
            <person name="Pangilinan J."/>
            <person name="Park H.-J."/>
            <person name="Ramirez L."/>
            <person name="Alfaro M."/>
            <person name="Sun H."/>
            <person name="Tritt A."/>
            <person name="Yoshinaga Y."/>
            <person name="Zwiers L.-H."/>
            <person name="Turgeon B."/>
            <person name="Goodwin S."/>
            <person name="Spatafora J."/>
            <person name="Crous P."/>
            <person name="Grigoriev I."/>
        </authorList>
    </citation>
    <scope>NUCLEOTIDE SEQUENCE</scope>
    <source>
        <strain evidence="2">CBS 122368</strain>
    </source>
</reference>
<evidence type="ECO:0000256" key="1">
    <source>
        <dbReference type="SAM" id="MobiDB-lite"/>
    </source>
</evidence>
<feature type="region of interest" description="Disordered" evidence="1">
    <location>
        <begin position="152"/>
        <end position="185"/>
    </location>
</feature>
<gene>
    <name evidence="2" type="ORF">BU26DRAFT_508288</name>
</gene>
<proteinExistence type="predicted"/>
<protein>
    <submittedName>
        <fullName evidence="2">Uncharacterized protein</fullName>
    </submittedName>
</protein>
<evidence type="ECO:0000313" key="2">
    <source>
        <dbReference type="EMBL" id="KAF2245667.1"/>
    </source>
</evidence>
<dbReference type="AlphaFoldDB" id="A0A6A6I5R7"/>
<name>A0A6A6I5R7_9PLEO</name>
<dbReference type="GeneID" id="54580396"/>
<dbReference type="Proteomes" id="UP000800094">
    <property type="component" value="Unassembled WGS sequence"/>
</dbReference>
<dbReference type="RefSeq" id="XP_033680671.1">
    <property type="nucleotide sequence ID" value="XM_033827066.1"/>
</dbReference>